<evidence type="ECO:0000313" key="11">
    <source>
        <dbReference type="Proteomes" id="UP000095743"/>
    </source>
</evidence>
<feature type="signal peptide" evidence="9">
    <location>
        <begin position="1"/>
        <end position="26"/>
    </location>
</feature>
<evidence type="ECO:0000256" key="8">
    <source>
        <dbReference type="SAM" id="Coils"/>
    </source>
</evidence>
<dbReference type="EMBL" id="CP017269">
    <property type="protein sequence ID" value="AOT70145.1"/>
    <property type="molecule type" value="Genomic_DNA"/>
</dbReference>
<gene>
    <name evidence="10" type="ORF">Gferi_11405</name>
</gene>
<evidence type="ECO:0000256" key="5">
    <source>
        <dbReference type="ARBA" id="ARBA00022692"/>
    </source>
</evidence>
<feature type="chain" id="PRO_5009107414" description="Transporter" evidence="9">
    <location>
        <begin position="27"/>
        <end position="452"/>
    </location>
</feature>
<dbReference type="OrthoDB" id="1806048at2"/>
<name>A0A1D8GGV9_9FIRM</name>
<keyword evidence="5" id="KW-0812">Transmembrane</keyword>
<evidence type="ECO:0000256" key="3">
    <source>
        <dbReference type="ARBA" id="ARBA00022448"/>
    </source>
</evidence>
<sequence>MKLRCRRISAILVTAIILNMSALAWAQEDALSFSIEEAVKAGVENSIILKLVKNQIDLNEVQEDIADEISQKLNLADKQILGGSARLSDGYSQLQYAIDADLLTPDQINEKMKELEKAAGTLNSAKGQLDAAVQEVISTIGRQLGMTSSYIIDVPSARRLLMDITKKVSEVSQDSYDTYKNQIALQIQKSYYDVLKNQKMIEVKKKAMERAEKQYNFTKDSYELGMKSKDDMLLAKVYYIGTQLEYEKAQSQLNTDLIELKKHMNIPLDQKIVLTDVLQEEVEDYDLHIGLNHGISNRLEIKKAMADKEIHDLNVRFINNHYSAFASEYKEAALLRNKAGLNLKQVLLEVESSIRQSHELMKSTGGMLELSRKMVDDAKENVEIAELKYQEGFNIETSLLKKLDIESTAGTIVEVLAAEENLAQIEQKQIEIIYGYNLIKMKYLNDIGDYIY</sequence>
<evidence type="ECO:0000256" key="4">
    <source>
        <dbReference type="ARBA" id="ARBA00022452"/>
    </source>
</evidence>
<keyword evidence="11" id="KW-1185">Reference proteome</keyword>
<dbReference type="GO" id="GO:1990281">
    <property type="term" value="C:efflux pump complex"/>
    <property type="evidence" value="ECO:0007669"/>
    <property type="project" value="TreeGrafter"/>
</dbReference>
<comment type="subcellular location">
    <subcellularLocation>
        <location evidence="1">Cell outer membrane</location>
    </subcellularLocation>
</comment>
<proteinExistence type="inferred from homology"/>
<dbReference type="RefSeq" id="WP_069976561.1">
    <property type="nucleotide sequence ID" value="NZ_CP017269.1"/>
</dbReference>
<reference evidence="10 11" key="1">
    <citation type="submission" date="2016-09" db="EMBL/GenBank/DDBJ databases">
        <title>Genomic analysis reveals versatility of anaerobic energy metabolism of Geosporobacter ferrireducens IRF9 of phylum Firmicutes.</title>
        <authorList>
            <person name="Kim S.-J."/>
        </authorList>
    </citation>
    <scope>NUCLEOTIDE SEQUENCE [LARGE SCALE GENOMIC DNA]</scope>
    <source>
        <strain evidence="10 11">IRF9</strain>
    </source>
</reference>
<dbReference type="GO" id="GO:0015288">
    <property type="term" value="F:porin activity"/>
    <property type="evidence" value="ECO:0007669"/>
    <property type="project" value="TreeGrafter"/>
</dbReference>
<evidence type="ECO:0000256" key="9">
    <source>
        <dbReference type="SAM" id="SignalP"/>
    </source>
</evidence>
<keyword evidence="4" id="KW-1134">Transmembrane beta strand</keyword>
<dbReference type="PANTHER" id="PTHR30026">
    <property type="entry name" value="OUTER MEMBRANE PROTEIN TOLC"/>
    <property type="match status" value="1"/>
</dbReference>
<comment type="similarity">
    <text evidence="2">Belongs to the outer membrane factor (OMF) (TC 1.B.17) family.</text>
</comment>
<dbReference type="Gene3D" id="1.20.1600.10">
    <property type="entry name" value="Outer membrane efflux proteins (OEP)"/>
    <property type="match status" value="2"/>
</dbReference>
<organism evidence="10 11">
    <name type="scientific">Geosporobacter ferrireducens</name>
    <dbReference type="NCBI Taxonomy" id="1424294"/>
    <lineage>
        <taxon>Bacteria</taxon>
        <taxon>Bacillati</taxon>
        <taxon>Bacillota</taxon>
        <taxon>Clostridia</taxon>
        <taxon>Peptostreptococcales</taxon>
        <taxon>Thermotaleaceae</taxon>
        <taxon>Geosporobacter</taxon>
    </lineage>
</organism>
<dbReference type="Proteomes" id="UP000095743">
    <property type="component" value="Chromosome"/>
</dbReference>
<dbReference type="GO" id="GO:0015562">
    <property type="term" value="F:efflux transmembrane transporter activity"/>
    <property type="evidence" value="ECO:0007669"/>
    <property type="project" value="InterPro"/>
</dbReference>
<dbReference type="AlphaFoldDB" id="A0A1D8GGV9"/>
<evidence type="ECO:0000256" key="2">
    <source>
        <dbReference type="ARBA" id="ARBA00007613"/>
    </source>
</evidence>
<dbReference type="GO" id="GO:0009279">
    <property type="term" value="C:cell outer membrane"/>
    <property type="evidence" value="ECO:0007669"/>
    <property type="project" value="UniProtKB-SubCell"/>
</dbReference>
<dbReference type="InterPro" id="IPR051906">
    <property type="entry name" value="TolC-like"/>
</dbReference>
<dbReference type="KEGG" id="gfe:Gferi_11405"/>
<protein>
    <recommendedName>
        <fullName evidence="12">Transporter</fullName>
    </recommendedName>
</protein>
<keyword evidence="6" id="KW-0472">Membrane</keyword>
<dbReference type="SUPFAM" id="SSF56954">
    <property type="entry name" value="Outer membrane efflux proteins (OEP)"/>
    <property type="match status" value="1"/>
</dbReference>
<dbReference type="InterPro" id="IPR003423">
    <property type="entry name" value="OMP_efflux"/>
</dbReference>
<accession>A0A1D8GGV9</accession>
<dbReference type="Pfam" id="PF02321">
    <property type="entry name" value="OEP"/>
    <property type="match status" value="1"/>
</dbReference>
<evidence type="ECO:0008006" key="12">
    <source>
        <dbReference type="Google" id="ProtNLM"/>
    </source>
</evidence>
<keyword evidence="7" id="KW-0998">Cell outer membrane</keyword>
<keyword evidence="3" id="KW-0813">Transport</keyword>
<evidence type="ECO:0000256" key="6">
    <source>
        <dbReference type="ARBA" id="ARBA00023136"/>
    </source>
</evidence>
<evidence type="ECO:0000313" key="10">
    <source>
        <dbReference type="EMBL" id="AOT70145.1"/>
    </source>
</evidence>
<evidence type="ECO:0000256" key="1">
    <source>
        <dbReference type="ARBA" id="ARBA00004442"/>
    </source>
</evidence>
<keyword evidence="9" id="KW-0732">Signal</keyword>
<dbReference type="STRING" id="1424294.Gferi_11405"/>
<keyword evidence="8" id="KW-0175">Coiled coil</keyword>
<dbReference type="PANTHER" id="PTHR30026:SF20">
    <property type="entry name" value="OUTER MEMBRANE PROTEIN TOLC"/>
    <property type="match status" value="1"/>
</dbReference>
<feature type="coiled-coil region" evidence="8">
    <location>
        <begin position="108"/>
        <end position="135"/>
    </location>
</feature>
<evidence type="ECO:0000256" key="7">
    <source>
        <dbReference type="ARBA" id="ARBA00023237"/>
    </source>
</evidence>